<keyword evidence="2" id="KW-1185">Reference proteome</keyword>
<accession>A0A5B1M3A3</accession>
<organism evidence="1 2">
    <name type="scientific">Nocardioides antri</name>
    <dbReference type="NCBI Taxonomy" id="2607659"/>
    <lineage>
        <taxon>Bacteria</taxon>
        <taxon>Bacillati</taxon>
        <taxon>Actinomycetota</taxon>
        <taxon>Actinomycetes</taxon>
        <taxon>Propionibacteriales</taxon>
        <taxon>Nocardioidaceae</taxon>
        <taxon>Nocardioides</taxon>
    </lineage>
</organism>
<sequence>MSDEAHAQLAEMAQLLTERNLLEQRIAHLLGRPMSTGALGEWIAARVFEIRLEDAANTPGLDGYFTTGPLVGRSVNIKLYGKRDCLDITPALLPDYYLALTGPKGTAASSRGTHTPVLIDGVYLFDAETLVATLRERGVQVGVASSVRVADWEAARLYPAASSPVLVLTDEQRLLLSLFSG</sequence>
<dbReference type="AlphaFoldDB" id="A0A5B1M3A3"/>
<evidence type="ECO:0000313" key="2">
    <source>
        <dbReference type="Proteomes" id="UP000324351"/>
    </source>
</evidence>
<comment type="caution">
    <text evidence="1">The sequence shown here is derived from an EMBL/GenBank/DDBJ whole genome shotgun (WGS) entry which is preliminary data.</text>
</comment>
<proteinExistence type="predicted"/>
<dbReference type="EMBL" id="VUJW01000005">
    <property type="protein sequence ID" value="KAA1426898.1"/>
    <property type="molecule type" value="Genomic_DNA"/>
</dbReference>
<protein>
    <submittedName>
        <fullName evidence="1">Uncharacterized protein</fullName>
    </submittedName>
</protein>
<reference evidence="1 2" key="1">
    <citation type="submission" date="2019-09" db="EMBL/GenBank/DDBJ databases">
        <title>Nocardioides panacisoli sp. nov., isolated from the soil of a ginseng field.</title>
        <authorList>
            <person name="Cho C."/>
        </authorList>
    </citation>
    <scope>NUCLEOTIDE SEQUENCE [LARGE SCALE GENOMIC DNA]</scope>
    <source>
        <strain evidence="1 2">BN140041</strain>
    </source>
</reference>
<gene>
    <name evidence="1" type="ORF">F0U47_12000</name>
</gene>
<reference evidence="1 2" key="2">
    <citation type="submission" date="2019-09" db="EMBL/GenBank/DDBJ databases">
        <authorList>
            <person name="Jin C."/>
        </authorList>
    </citation>
    <scope>NUCLEOTIDE SEQUENCE [LARGE SCALE GENOMIC DNA]</scope>
    <source>
        <strain evidence="1 2">BN140041</strain>
    </source>
</reference>
<name>A0A5B1M3A3_9ACTN</name>
<dbReference type="Proteomes" id="UP000324351">
    <property type="component" value="Unassembled WGS sequence"/>
</dbReference>
<evidence type="ECO:0000313" key="1">
    <source>
        <dbReference type="EMBL" id="KAA1426898.1"/>
    </source>
</evidence>
<dbReference type="RefSeq" id="WP_149750725.1">
    <property type="nucleotide sequence ID" value="NZ_VUJW01000005.1"/>
</dbReference>